<dbReference type="InterPro" id="IPR000222">
    <property type="entry name" value="PP2C_BS"/>
</dbReference>
<evidence type="ECO:0000313" key="11">
    <source>
        <dbReference type="EMBL" id="KAF2315493.1"/>
    </source>
</evidence>
<reference evidence="11 12" key="1">
    <citation type="journal article" date="2020" name="Mol. Plant">
        <title>The Chromosome-Based Rubber Tree Genome Provides New Insights into Spurge Genome Evolution and Rubber Biosynthesis.</title>
        <authorList>
            <person name="Liu J."/>
            <person name="Shi C."/>
            <person name="Shi C.C."/>
            <person name="Li W."/>
            <person name="Zhang Q.J."/>
            <person name="Zhang Y."/>
            <person name="Li K."/>
            <person name="Lu H.F."/>
            <person name="Shi C."/>
            <person name="Zhu S.T."/>
            <person name="Xiao Z.Y."/>
            <person name="Nan H."/>
            <person name="Yue Y."/>
            <person name="Zhu X.G."/>
            <person name="Wu Y."/>
            <person name="Hong X.N."/>
            <person name="Fan G.Y."/>
            <person name="Tong Y."/>
            <person name="Zhang D."/>
            <person name="Mao C.L."/>
            <person name="Liu Y.L."/>
            <person name="Hao S.J."/>
            <person name="Liu W.Q."/>
            <person name="Lv M.Q."/>
            <person name="Zhang H.B."/>
            <person name="Liu Y."/>
            <person name="Hu-Tang G.R."/>
            <person name="Wang J.P."/>
            <person name="Wang J.H."/>
            <person name="Sun Y.H."/>
            <person name="Ni S.B."/>
            <person name="Chen W.B."/>
            <person name="Zhang X.C."/>
            <person name="Jiao Y.N."/>
            <person name="Eichler E.E."/>
            <person name="Li G.H."/>
            <person name="Liu X."/>
            <person name="Gao L.Z."/>
        </authorList>
    </citation>
    <scope>NUCLEOTIDE SEQUENCE [LARGE SCALE GENOMIC DNA]</scope>
    <source>
        <strain evidence="12">cv. GT1</strain>
        <tissue evidence="11">Leaf</tissue>
    </source>
</reference>
<name>A0A6A6MTH5_HEVBR</name>
<keyword evidence="4" id="KW-0479">Metal-binding</keyword>
<dbReference type="GO" id="GO:0004722">
    <property type="term" value="F:protein serine/threonine phosphatase activity"/>
    <property type="evidence" value="ECO:0007669"/>
    <property type="project" value="UniProtKB-EC"/>
</dbReference>
<keyword evidence="6" id="KW-0460">Magnesium</keyword>
<dbReference type="InterPro" id="IPR001932">
    <property type="entry name" value="PPM-type_phosphatase-like_dom"/>
</dbReference>
<dbReference type="InterPro" id="IPR036457">
    <property type="entry name" value="PPM-type-like_dom_sf"/>
</dbReference>
<sequence length="309" mass="34682">MNQLTVIKTINSRRRRLKIRRLKYTCKTKTYVTIPGDQKTESTDSVHETKASDCSAEISLSSTSSSDNAPSKNEVVISSFEENEFKKSDDLQGFKRVSYGSVSVIGRRREMEDAVRVELGFTCKGGEKYDFFGVYDGHGGARVSEACRERLHRVLEEEIVEGRAGMGIEWDKPDRPDELERVEAAGGRIINWNGHRVLGVLATSRSIGDRYLKPFIICKPEVTVNKRTKNDEFLILASDGLWDVISNEVACQIVRRCLRGRMRRKYQEVLSEGRAAEAAAVLVELAIARGSKDNISVVVVELNKLGISY</sequence>
<dbReference type="EMBL" id="JAAGAX010000005">
    <property type="protein sequence ID" value="KAF2315493.1"/>
    <property type="molecule type" value="Genomic_DNA"/>
</dbReference>
<evidence type="ECO:0000256" key="1">
    <source>
        <dbReference type="ARBA" id="ARBA00001936"/>
    </source>
</evidence>
<evidence type="ECO:0000256" key="2">
    <source>
        <dbReference type="ARBA" id="ARBA00001946"/>
    </source>
</evidence>
<comment type="cofactor">
    <cofactor evidence="2">
        <name>Mg(2+)</name>
        <dbReference type="ChEBI" id="CHEBI:18420"/>
    </cofactor>
</comment>
<evidence type="ECO:0000313" key="12">
    <source>
        <dbReference type="Proteomes" id="UP000467840"/>
    </source>
</evidence>
<dbReference type="Pfam" id="PF00481">
    <property type="entry name" value="PP2C"/>
    <property type="match status" value="2"/>
</dbReference>
<evidence type="ECO:0000256" key="6">
    <source>
        <dbReference type="ARBA" id="ARBA00022842"/>
    </source>
</evidence>
<dbReference type="CDD" id="cd00143">
    <property type="entry name" value="PP2Cc"/>
    <property type="match status" value="1"/>
</dbReference>
<protein>
    <recommendedName>
        <fullName evidence="3">protein-serine/threonine phosphatase</fullName>
        <ecNumber evidence="3">3.1.3.16</ecNumber>
    </recommendedName>
</protein>
<comment type="cofactor">
    <cofactor evidence="1">
        <name>Mn(2+)</name>
        <dbReference type="ChEBI" id="CHEBI:29035"/>
    </cofactor>
</comment>
<dbReference type="PROSITE" id="PS51746">
    <property type="entry name" value="PPM_2"/>
    <property type="match status" value="1"/>
</dbReference>
<feature type="domain" description="PPM-type phosphatase" evidence="10">
    <location>
        <begin position="1"/>
        <end position="302"/>
    </location>
</feature>
<dbReference type="SUPFAM" id="SSF81606">
    <property type="entry name" value="PP2C-like"/>
    <property type="match status" value="1"/>
</dbReference>
<dbReference type="PANTHER" id="PTHR47992">
    <property type="entry name" value="PROTEIN PHOSPHATASE"/>
    <property type="match status" value="1"/>
</dbReference>
<comment type="similarity">
    <text evidence="9">Belongs to the PP2C family.</text>
</comment>
<keyword evidence="12" id="KW-1185">Reference proteome</keyword>
<comment type="caution">
    <text evidence="11">The sequence shown here is derived from an EMBL/GenBank/DDBJ whole genome shotgun (WGS) entry which is preliminary data.</text>
</comment>
<proteinExistence type="inferred from homology"/>
<dbReference type="InterPro" id="IPR015655">
    <property type="entry name" value="PP2C"/>
</dbReference>
<evidence type="ECO:0000256" key="3">
    <source>
        <dbReference type="ARBA" id="ARBA00013081"/>
    </source>
</evidence>
<dbReference type="Proteomes" id="UP000467840">
    <property type="component" value="Chromosome 15"/>
</dbReference>
<dbReference type="AlphaFoldDB" id="A0A6A6MTH5"/>
<dbReference type="GO" id="GO:0046872">
    <property type="term" value="F:metal ion binding"/>
    <property type="evidence" value="ECO:0007669"/>
    <property type="project" value="UniProtKB-KW"/>
</dbReference>
<evidence type="ECO:0000256" key="5">
    <source>
        <dbReference type="ARBA" id="ARBA00022801"/>
    </source>
</evidence>
<evidence type="ECO:0000256" key="7">
    <source>
        <dbReference type="ARBA" id="ARBA00022912"/>
    </source>
</evidence>
<keyword evidence="5 9" id="KW-0378">Hydrolase</keyword>
<gene>
    <name evidence="11" type="ORF">GH714_039943</name>
</gene>
<keyword evidence="8" id="KW-0464">Manganese</keyword>
<evidence type="ECO:0000256" key="4">
    <source>
        <dbReference type="ARBA" id="ARBA00022723"/>
    </source>
</evidence>
<evidence type="ECO:0000259" key="10">
    <source>
        <dbReference type="PROSITE" id="PS51746"/>
    </source>
</evidence>
<evidence type="ECO:0000256" key="8">
    <source>
        <dbReference type="ARBA" id="ARBA00023211"/>
    </source>
</evidence>
<dbReference type="Gene3D" id="3.60.40.10">
    <property type="entry name" value="PPM-type phosphatase domain"/>
    <property type="match status" value="2"/>
</dbReference>
<dbReference type="EC" id="3.1.3.16" evidence="3"/>
<evidence type="ECO:0000256" key="9">
    <source>
        <dbReference type="RuleBase" id="RU003465"/>
    </source>
</evidence>
<accession>A0A6A6MTH5</accession>
<dbReference type="PROSITE" id="PS01032">
    <property type="entry name" value="PPM_1"/>
    <property type="match status" value="1"/>
</dbReference>
<keyword evidence="7 9" id="KW-0904">Protein phosphatase</keyword>
<organism evidence="11 12">
    <name type="scientific">Hevea brasiliensis</name>
    <name type="common">Para rubber tree</name>
    <name type="synonym">Siphonia brasiliensis</name>
    <dbReference type="NCBI Taxonomy" id="3981"/>
    <lineage>
        <taxon>Eukaryota</taxon>
        <taxon>Viridiplantae</taxon>
        <taxon>Streptophyta</taxon>
        <taxon>Embryophyta</taxon>
        <taxon>Tracheophyta</taxon>
        <taxon>Spermatophyta</taxon>
        <taxon>Magnoliopsida</taxon>
        <taxon>eudicotyledons</taxon>
        <taxon>Gunneridae</taxon>
        <taxon>Pentapetalae</taxon>
        <taxon>rosids</taxon>
        <taxon>fabids</taxon>
        <taxon>Malpighiales</taxon>
        <taxon>Euphorbiaceae</taxon>
        <taxon>Crotonoideae</taxon>
        <taxon>Micrandreae</taxon>
        <taxon>Hevea</taxon>
    </lineage>
</organism>
<dbReference type="SMART" id="SM00332">
    <property type="entry name" value="PP2Cc"/>
    <property type="match status" value="1"/>
</dbReference>